<organism evidence="1 2">
    <name type="scientific">Persicirhabdus sediminis</name>
    <dbReference type="NCBI Taxonomy" id="454144"/>
    <lineage>
        <taxon>Bacteria</taxon>
        <taxon>Pseudomonadati</taxon>
        <taxon>Verrucomicrobiota</taxon>
        <taxon>Verrucomicrobiia</taxon>
        <taxon>Verrucomicrobiales</taxon>
        <taxon>Verrucomicrobiaceae</taxon>
        <taxon>Persicirhabdus</taxon>
    </lineage>
</organism>
<dbReference type="InterPro" id="IPR017853">
    <property type="entry name" value="GH"/>
</dbReference>
<proteinExistence type="predicted"/>
<name>A0A8J7MG27_9BACT</name>
<comment type="caution">
    <text evidence="1">The sequence shown here is derived from an EMBL/GenBank/DDBJ whole genome shotgun (WGS) entry which is preliminary data.</text>
</comment>
<accession>A0A8J7MG27</accession>
<evidence type="ECO:0008006" key="3">
    <source>
        <dbReference type="Google" id="ProtNLM"/>
    </source>
</evidence>
<dbReference type="AlphaFoldDB" id="A0A8J7MG27"/>
<evidence type="ECO:0000313" key="1">
    <source>
        <dbReference type="EMBL" id="MBK1792846.1"/>
    </source>
</evidence>
<reference evidence="1" key="1">
    <citation type="submission" date="2021-01" db="EMBL/GenBank/DDBJ databases">
        <title>Modified the classification status of verrucomicrobia.</title>
        <authorList>
            <person name="Feng X."/>
        </authorList>
    </citation>
    <scope>NUCLEOTIDE SEQUENCE</scope>
    <source>
        <strain evidence="1">_KCTC 22039</strain>
    </source>
</reference>
<gene>
    <name evidence="1" type="ORF">JIN82_16900</name>
</gene>
<sequence length="571" mass="65989">MKLFLIDALGPFCGQLPRGRQNWSKIPFSQLAGPADAHCDSSWQAITADMHTFVQRVRSAGYNAITLDDLAHLTNHPLHDATTNQLIDFYREKFRPLIQLAIDAGLKVFLTSDIITLSESARIQLENQPARIEEFYIDQLESCLADFPELSGIILRIGESDGLDVKDPLKSQLHLKSAKQTNRFLKAILPSFEKHNKQLILRTWTVGAHRIGDLIWHRGTLNKALLGISSPQFILSMKYAESDFFRYLSINQAFTQSPLAKIVEFQARREYEGAGEFPSFIGWDCQRYREQLAHVENLIGLSVWCQTGGWHAFRRRAFLEPAGIWTEINAKTIIDIFRHESSAEESLERQFGQEKSASVIELMRLTNQLILKLYYIEPFARQPLYFRRVRIPPLLHIYWDSLLITVPVRKLMRHFVSNHSETLRDGQLALELAEETPTLANDAGLPAEDIEFMLDTCRLIQLARQFYFSELNDGLNQQIQLAKKAYKKKYPRKQRQRFRINTDFSPSQLKSRHLAMASRYLLRSQRKYRWLDHLFTLHLLSIGYQLLKPSSQEKLPKALRDSAMGVDSLFK</sequence>
<dbReference type="SUPFAM" id="SSF51445">
    <property type="entry name" value="(Trans)glycosidases"/>
    <property type="match status" value="1"/>
</dbReference>
<evidence type="ECO:0000313" key="2">
    <source>
        <dbReference type="Proteomes" id="UP000624703"/>
    </source>
</evidence>
<dbReference type="Proteomes" id="UP000624703">
    <property type="component" value="Unassembled WGS sequence"/>
</dbReference>
<protein>
    <recommendedName>
        <fullName evidence="3">Glycosyl hydrolase family 67</fullName>
    </recommendedName>
</protein>
<dbReference type="EMBL" id="JAENIM010000047">
    <property type="protein sequence ID" value="MBK1792846.1"/>
    <property type="molecule type" value="Genomic_DNA"/>
</dbReference>
<dbReference type="RefSeq" id="WP_200312851.1">
    <property type="nucleotide sequence ID" value="NZ_JAENIM010000047.1"/>
</dbReference>
<keyword evidence="2" id="KW-1185">Reference proteome</keyword>